<dbReference type="PRINTS" id="PR00320">
    <property type="entry name" value="GPROTEINBRPT"/>
</dbReference>
<dbReference type="SMART" id="SM00320">
    <property type="entry name" value="WD40"/>
    <property type="match status" value="6"/>
</dbReference>
<evidence type="ECO:0000256" key="5">
    <source>
        <dbReference type="PROSITE-ProRule" id="PRU00221"/>
    </source>
</evidence>
<dbReference type="InterPro" id="IPR001680">
    <property type="entry name" value="WD40_rpt"/>
</dbReference>
<feature type="repeat" description="WD" evidence="5">
    <location>
        <begin position="937"/>
        <end position="978"/>
    </location>
</feature>
<dbReference type="Gene3D" id="2.130.10.10">
    <property type="entry name" value="YVTN repeat-like/Quinoprotein amine dehydrogenase"/>
    <property type="match status" value="1"/>
</dbReference>
<evidence type="ECO:0000313" key="8">
    <source>
        <dbReference type="Proteomes" id="UP000265515"/>
    </source>
</evidence>
<feature type="region of interest" description="Disordered" evidence="6">
    <location>
        <begin position="519"/>
        <end position="581"/>
    </location>
</feature>
<comment type="similarity">
    <text evidence="1">Belongs to the WD repeat G protein beta family.</text>
</comment>
<dbReference type="AlphaFoldDB" id="A0A388MCH3"/>
<dbReference type="InterPro" id="IPR036322">
    <property type="entry name" value="WD40_repeat_dom_sf"/>
</dbReference>
<evidence type="ECO:0000256" key="2">
    <source>
        <dbReference type="ARBA" id="ARBA00022574"/>
    </source>
</evidence>
<dbReference type="PROSITE" id="PS00678">
    <property type="entry name" value="WD_REPEATS_1"/>
    <property type="match status" value="1"/>
</dbReference>
<dbReference type="InterPro" id="IPR001632">
    <property type="entry name" value="WD40_G-protein_beta-like"/>
</dbReference>
<feature type="repeat" description="WD" evidence="5">
    <location>
        <begin position="752"/>
        <end position="794"/>
    </location>
</feature>
<feature type="compositionally biased region" description="Gly residues" evidence="6">
    <location>
        <begin position="640"/>
        <end position="655"/>
    </location>
</feature>
<feature type="compositionally biased region" description="Polar residues" evidence="6">
    <location>
        <begin position="540"/>
        <end position="571"/>
    </location>
</feature>
<dbReference type="EMBL" id="BFEA01001026">
    <property type="protein sequence ID" value="GBG92264.1"/>
    <property type="molecule type" value="Genomic_DNA"/>
</dbReference>
<dbReference type="PROSITE" id="PS50294">
    <property type="entry name" value="WD_REPEATS_REGION"/>
    <property type="match status" value="2"/>
</dbReference>
<dbReference type="STRING" id="69332.A0A388MCH3"/>
<reference evidence="7 8" key="1">
    <citation type="journal article" date="2018" name="Cell">
        <title>The Chara Genome: Secondary Complexity and Implications for Plant Terrestrialization.</title>
        <authorList>
            <person name="Nishiyama T."/>
            <person name="Sakayama H."/>
            <person name="Vries J.D."/>
            <person name="Buschmann H."/>
            <person name="Saint-Marcoux D."/>
            <person name="Ullrich K.K."/>
            <person name="Haas F.B."/>
            <person name="Vanderstraeten L."/>
            <person name="Becker D."/>
            <person name="Lang D."/>
            <person name="Vosolsobe S."/>
            <person name="Rombauts S."/>
            <person name="Wilhelmsson P.K.I."/>
            <person name="Janitza P."/>
            <person name="Kern R."/>
            <person name="Heyl A."/>
            <person name="Rumpler F."/>
            <person name="Villalobos L.I.A.C."/>
            <person name="Clay J.M."/>
            <person name="Skokan R."/>
            <person name="Toyoda A."/>
            <person name="Suzuki Y."/>
            <person name="Kagoshima H."/>
            <person name="Schijlen E."/>
            <person name="Tajeshwar N."/>
            <person name="Catarino B."/>
            <person name="Hetherington A.J."/>
            <person name="Saltykova A."/>
            <person name="Bonnot C."/>
            <person name="Breuninger H."/>
            <person name="Symeonidi A."/>
            <person name="Radhakrishnan G.V."/>
            <person name="Van Nieuwerburgh F."/>
            <person name="Deforce D."/>
            <person name="Chang C."/>
            <person name="Karol K.G."/>
            <person name="Hedrich R."/>
            <person name="Ulvskov P."/>
            <person name="Glockner G."/>
            <person name="Delwiche C.F."/>
            <person name="Petrasek J."/>
            <person name="Van de Peer Y."/>
            <person name="Friml J."/>
            <person name="Beilby M."/>
            <person name="Dolan L."/>
            <person name="Kohara Y."/>
            <person name="Sugano S."/>
            <person name="Fujiyama A."/>
            <person name="Delaux P.-M."/>
            <person name="Quint M."/>
            <person name="TheiBen G."/>
            <person name="Hagemann M."/>
            <person name="Harholt J."/>
            <person name="Dunand C."/>
            <person name="Zachgo S."/>
            <person name="Langdale J."/>
            <person name="Maumus F."/>
            <person name="Straeten D.V.D."/>
            <person name="Gould S.B."/>
            <person name="Rensing S.A."/>
        </authorList>
    </citation>
    <scope>NUCLEOTIDE SEQUENCE [LARGE SCALE GENOMIC DNA]</scope>
    <source>
        <strain evidence="7 8">S276</strain>
    </source>
</reference>
<evidence type="ECO:0000256" key="4">
    <source>
        <dbReference type="ARBA" id="ARBA00023224"/>
    </source>
</evidence>
<dbReference type="PROSITE" id="PS50082">
    <property type="entry name" value="WD_REPEATS_2"/>
    <property type="match status" value="4"/>
</dbReference>
<feature type="region of interest" description="Disordered" evidence="6">
    <location>
        <begin position="52"/>
        <end position="74"/>
    </location>
</feature>
<accession>A0A388MCH3</accession>
<organism evidence="7 8">
    <name type="scientific">Chara braunii</name>
    <name type="common">Braun's stonewort</name>
    <dbReference type="NCBI Taxonomy" id="69332"/>
    <lineage>
        <taxon>Eukaryota</taxon>
        <taxon>Viridiplantae</taxon>
        <taxon>Streptophyta</taxon>
        <taxon>Charophyceae</taxon>
        <taxon>Charales</taxon>
        <taxon>Characeae</taxon>
        <taxon>Chara</taxon>
    </lineage>
</organism>
<evidence type="ECO:0000256" key="3">
    <source>
        <dbReference type="ARBA" id="ARBA00022737"/>
    </source>
</evidence>
<evidence type="ECO:0000313" key="7">
    <source>
        <dbReference type="EMBL" id="GBG92264.1"/>
    </source>
</evidence>
<feature type="compositionally biased region" description="Basic and acidic residues" evidence="6">
    <location>
        <begin position="672"/>
        <end position="699"/>
    </location>
</feature>
<keyword evidence="8" id="KW-1185">Reference proteome</keyword>
<sequence>MVKRSGGAGGGRDSGKVDDEEEDDIDDEHVGLLTTMLVMMLLPMTGALVCGKEERRSRDGEEKRRGQGEKYRSGGDVAVANGGCVVREGRGTRLGYQGKIENDQENINRGWHAELAPNIAPFAALQPPTAHSQLVMMSLPEDVLLKVHEATQDPYLIDTLTFSDWAVISGIYEFAPETLERKIQALAHSAPIIVSRNRIENREISKIIANGEKTILENFGYSTAHLTNIGDIDVSEQVNVKRQERRRRIGLSQAEIDYLEKQQEKRLNAVLATASTAADSSGKTHKLAQDSHFLPLVSSAWIERQSKHVSHKLWHLDNFNYTAPISVEAYKALANLSDKDLKNCKEAADSFALLLPNNRPAFDGGFPLLAILDKTKCPVSKQVLVQKGFPRVPPTLEEVKKMWNTGRPYLKCTCTTNCGKSITWFDHFVWYYIANLDFFDPNAPSDITRMLDFQQRLETEWRQPVLAQVSFLYMRKMMTSILERLIDNPKSTAEQLLEHPSLKDVPFAKRFAAILLPEEADRAKTPSSRRRARSPANDMVQRSRSRQTTLTFATTPNRQPDSAPSPASQTVHELRSGQAVSAQIQMTKMRLAMVDGATVHRLNASNRRDISFQELHGRGGEGGEGGEGGGGERGERGEAGAEGGQRGEGGGGGEGQRGDGGEGGEGGGGEGEGGRSGKVRERGSRSGELRSRGESDYRSRSRQLKKTILQLKEKVQEKRAKLSAENLRYCASRRAIRPVDLSEDDVTCARVLRGHMKKVYAIDWCQSKADRLVSASQDGWMVLWNAFAGTKVQSIRLDNPFVMTCAYSPGGHLVARGGLDNLCAIYSIARLRAGKDVNLPPIRVLSGHKGYVSCCKFMSEGQILTASGDQTCMLWDVSTNKRLHKFGGEGGSATGHKEDVMSISVSPSDGHIFLSGSCDKTAKLWDTRTPGSAQITFHAHKQDVNAVQFHADGFTFGTGSDDGTCALFDTRSAHELARYGDEAVFGGPNAKAVGENRKYIVTSIAFSHSGRLLFAGCANHKCRVYDTLTGKKLLELPHDGQDREERSPWVLETALVNILFIELFDGAFVNRLG</sequence>
<feature type="compositionally biased region" description="Basic and acidic residues" evidence="6">
    <location>
        <begin position="608"/>
        <end position="621"/>
    </location>
</feature>
<dbReference type="Pfam" id="PF25391">
    <property type="entry name" value="WD40_Gbeta"/>
    <property type="match status" value="1"/>
</dbReference>
<dbReference type="GO" id="GO:0007165">
    <property type="term" value="P:signal transduction"/>
    <property type="evidence" value="ECO:0007669"/>
    <property type="project" value="UniProtKB-KW"/>
</dbReference>
<keyword evidence="3" id="KW-0677">Repeat</keyword>
<feature type="compositionally biased region" description="Basic and acidic residues" evidence="6">
    <location>
        <begin position="52"/>
        <end position="73"/>
    </location>
</feature>
<dbReference type="OrthoDB" id="10255630at2759"/>
<evidence type="ECO:0000256" key="1">
    <source>
        <dbReference type="ARBA" id="ARBA00009768"/>
    </source>
</evidence>
<dbReference type="InterPro" id="IPR015943">
    <property type="entry name" value="WD40/YVTN_repeat-like_dom_sf"/>
</dbReference>
<name>A0A388MCH3_CHABU</name>
<dbReference type="PRINTS" id="PR00319">
    <property type="entry name" value="GPROTEINB"/>
</dbReference>
<comment type="caution">
    <text evidence="7">The sequence shown here is derived from an EMBL/GenBank/DDBJ whole genome shotgun (WGS) entry which is preliminary data.</text>
</comment>
<feature type="compositionally biased region" description="Basic and acidic residues" evidence="6">
    <location>
        <begin position="630"/>
        <end position="639"/>
    </location>
</feature>
<feature type="region of interest" description="Disordered" evidence="6">
    <location>
        <begin position="1"/>
        <end position="24"/>
    </location>
</feature>
<dbReference type="InterPro" id="IPR020472">
    <property type="entry name" value="WD40_PAC1"/>
</dbReference>
<gene>
    <name evidence="7" type="ORF">CBR_g55033</name>
</gene>
<dbReference type="Proteomes" id="UP000265515">
    <property type="component" value="Unassembled WGS sequence"/>
</dbReference>
<evidence type="ECO:0000256" key="6">
    <source>
        <dbReference type="SAM" id="MobiDB-lite"/>
    </source>
</evidence>
<dbReference type="Gramene" id="GBG92264">
    <property type="protein sequence ID" value="GBG92264"/>
    <property type="gene ID" value="CBR_g55033"/>
</dbReference>
<dbReference type="SUPFAM" id="SSF50978">
    <property type="entry name" value="WD40 repeat-like"/>
    <property type="match status" value="1"/>
</dbReference>
<feature type="repeat" description="WD" evidence="5">
    <location>
        <begin position="893"/>
        <end position="935"/>
    </location>
</feature>
<feature type="repeat" description="WD" evidence="5">
    <location>
        <begin position="845"/>
        <end position="885"/>
    </location>
</feature>
<keyword evidence="2 5" id="KW-0853">WD repeat</keyword>
<dbReference type="InterPro" id="IPR019775">
    <property type="entry name" value="WD40_repeat_CS"/>
</dbReference>
<dbReference type="PANTHER" id="PTHR19850">
    <property type="entry name" value="GUANINE NUCLEOTIDE-BINDING PROTEIN BETA G PROTEIN BETA"/>
    <property type="match status" value="1"/>
</dbReference>
<feature type="region of interest" description="Disordered" evidence="6">
    <location>
        <begin position="608"/>
        <end position="703"/>
    </location>
</feature>
<feature type="compositionally biased region" description="Gly residues" evidence="6">
    <location>
        <begin position="1"/>
        <end position="12"/>
    </location>
</feature>
<keyword evidence="4" id="KW-0807">Transducer</keyword>
<protein>
    <submittedName>
        <fullName evidence="7">Uncharacterized protein</fullName>
    </submittedName>
</protein>
<proteinExistence type="inferred from homology"/>
<feature type="compositionally biased region" description="Gly residues" evidence="6">
    <location>
        <begin position="661"/>
        <end position="671"/>
    </location>
</feature>
<dbReference type="CDD" id="cd00200">
    <property type="entry name" value="WD40"/>
    <property type="match status" value="1"/>
</dbReference>
<dbReference type="InterPro" id="IPR016346">
    <property type="entry name" value="G-protein_beta_1-5"/>
</dbReference>